<reference evidence="2 3" key="1">
    <citation type="journal article" date="2022" name="Nat. Ecol. Evol.">
        <title>A masculinizing supergene underlies an exaggerated male reproductive morph in a spider.</title>
        <authorList>
            <person name="Hendrickx F."/>
            <person name="De Corte Z."/>
            <person name="Sonet G."/>
            <person name="Van Belleghem S.M."/>
            <person name="Kostlbacher S."/>
            <person name="Vangestel C."/>
        </authorList>
    </citation>
    <scope>NUCLEOTIDE SEQUENCE [LARGE SCALE GENOMIC DNA]</scope>
    <source>
        <strain evidence="2">W744_W776</strain>
    </source>
</reference>
<evidence type="ECO:0000313" key="3">
    <source>
        <dbReference type="Proteomes" id="UP000827092"/>
    </source>
</evidence>
<dbReference type="Gene3D" id="3.30.70.330">
    <property type="match status" value="1"/>
</dbReference>
<evidence type="ECO:0008006" key="4">
    <source>
        <dbReference type="Google" id="ProtNLM"/>
    </source>
</evidence>
<evidence type="ECO:0000256" key="1">
    <source>
        <dbReference type="SAM" id="MobiDB-lite"/>
    </source>
</evidence>
<evidence type="ECO:0000313" key="2">
    <source>
        <dbReference type="EMBL" id="KAG8173247.1"/>
    </source>
</evidence>
<feature type="compositionally biased region" description="Basic and acidic residues" evidence="1">
    <location>
        <begin position="132"/>
        <end position="154"/>
    </location>
</feature>
<dbReference type="AlphaFoldDB" id="A0AAV6TMN3"/>
<dbReference type="GO" id="GO:0003676">
    <property type="term" value="F:nucleic acid binding"/>
    <property type="evidence" value="ECO:0007669"/>
    <property type="project" value="InterPro"/>
</dbReference>
<name>A0AAV6TMN3_9ARAC</name>
<feature type="region of interest" description="Disordered" evidence="1">
    <location>
        <begin position="83"/>
        <end position="181"/>
    </location>
</feature>
<feature type="compositionally biased region" description="Basic residues" evidence="1">
    <location>
        <begin position="91"/>
        <end position="123"/>
    </location>
</feature>
<organism evidence="2 3">
    <name type="scientific">Oedothorax gibbosus</name>
    <dbReference type="NCBI Taxonomy" id="931172"/>
    <lineage>
        <taxon>Eukaryota</taxon>
        <taxon>Metazoa</taxon>
        <taxon>Ecdysozoa</taxon>
        <taxon>Arthropoda</taxon>
        <taxon>Chelicerata</taxon>
        <taxon>Arachnida</taxon>
        <taxon>Araneae</taxon>
        <taxon>Araneomorphae</taxon>
        <taxon>Entelegynae</taxon>
        <taxon>Araneoidea</taxon>
        <taxon>Linyphiidae</taxon>
        <taxon>Erigoninae</taxon>
        <taxon>Oedothorax</taxon>
    </lineage>
</organism>
<protein>
    <recommendedName>
        <fullName evidence="4">RRM domain-containing protein</fullName>
    </recommendedName>
</protein>
<sequence>MAGLDKTTLHQSAFVEFTDRTSIVKALQCDGITLKGSKLKIAHSSSAIVKPQKDTEIISEKDTEEAMKRLKEAESLIARVVEPEISGSKSSRSRRRSSSRSRRRSSSRSRRRSRSASRRSSRKRTSDLVQRIADDDRLREKGEHALDQRVKSDGPDPEAGPGDLVQEAKPGVPREVSDPIPGAGVLVPREVARNLEGARRSEDLVQGAPILVLAGVVDPVPKATWNVRKGVRGPIPGVHPKLKEVLDQGAGCQEAESPVPGVAWTALNEVANLVLKVEVHPKR</sequence>
<dbReference type="EMBL" id="JAFNEN010001955">
    <property type="protein sequence ID" value="KAG8173247.1"/>
    <property type="molecule type" value="Genomic_DNA"/>
</dbReference>
<keyword evidence="3" id="KW-1185">Reference proteome</keyword>
<proteinExistence type="predicted"/>
<dbReference type="Proteomes" id="UP000827092">
    <property type="component" value="Unassembled WGS sequence"/>
</dbReference>
<dbReference type="InterPro" id="IPR035979">
    <property type="entry name" value="RBD_domain_sf"/>
</dbReference>
<dbReference type="InterPro" id="IPR012677">
    <property type="entry name" value="Nucleotide-bd_a/b_plait_sf"/>
</dbReference>
<comment type="caution">
    <text evidence="2">The sequence shown here is derived from an EMBL/GenBank/DDBJ whole genome shotgun (WGS) entry which is preliminary data.</text>
</comment>
<dbReference type="SUPFAM" id="SSF54928">
    <property type="entry name" value="RNA-binding domain, RBD"/>
    <property type="match status" value="1"/>
</dbReference>
<gene>
    <name evidence="2" type="ORF">JTE90_023639</name>
</gene>
<accession>A0AAV6TMN3</accession>